<protein>
    <submittedName>
        <fullName evidence="1">Uncharacterized protein</fullName>
    </submittedName>
</protein>
<keyword evidence="2" id="KW-1185">Reference proteome</keyword>
<evidence type="ECO:0000313" key="2">
    <source>
        <dbReference type="Proteomes" id="UP000245921"/>
    </source>
</evidence>
<reference evidence="1 2" key="1">
    <citation type="submission" date="2018-05" db="EMBL/GenBank/DDBJ databases">
        <title>Genomic Encyclopedia of Type Strains, Phase IV (KMG-IV): sequencing the most valuable type-strain genomes for metagenomic binning, comparative biology and taxonomic classification.</title>
        <authorList>
            <person name="Goeker M."/>
        </authorList>
    </citation>
    <scope>NUCLEOTIDE SEQUENCE [LARGE SCALE GENOMIC DNA]</scope>
    <source>
        <strain evidence="1 2">DSM 24906</strain>
    </source>
</reference>
<dbReference type="RefSeq" id="WP_109604424.1">
    <property type="nucleotide sequence ID" value="NZ_QGGI01000005.1"/>
</dbReference>
<comment type="caution">
    <text evidence="1">The sequence shown here is derived from an EMBL/GenBank/DDBJ whole genome shotgun (WGS) entry which is preliminary data.</text>
</comment>
<dbReference type="AlphaFoldDB" id="A0AA45HJ05"/>
<dbReference type="Proteomes" id="UP000245921">
    <property type="component" value="Unassembled WGS sequence"/>
</dbReference>
<evidence type="ECO:0000313" key="1">
    <source>
        <dbReference type="EMBL" id="PWJ95516.1"/>
    </source>
</evidence>
<organism evidence="1 2">
    <name type="scientific">Oceanotoga teriensis</name>
    <dbReference type="NCBI Taxonomy" id="515440"/>
    <lineage>
        <taxon>Bacteria</taxon>
        <taxon>Thermotogati</taxon>
        <taxon>Thermotogota</taxon>
        <taxon>Thermotogae</taxon>
        <taxon>Petrotogales</taxon>
        <taxon>Petrotogaceae</taxon>
        <taxon>Oceanotoga</taxon>
    </lineage>
</organism>
<proteinExistence type="predicted"/>
<name>A0AA45HJ05_9BACT</name>
<dbReference type="EMBL" id="QGGI01000005">
    <property type="protein sequence ID" value="PWJ95516.1"/>
    <property type="molecule type" value="Genomic_DNA"/>
</dbReference>
<accession>A0AA45HJ05</accession>
<gene>
    <name evidence="1" type="ORF">C7380_105146</name>
</gene>
<sequence>MNINEFINIIDDEIMSFAELKEDQVFSKIEKKELLNYIKKPINIGKEEALIYKDKNIEDLCYEFGIKINFINKSQDKDLIAIRADYCDYDKNINIYTDSIYKMASSFKSLNFNNINSDDIIKIHLAHEFFHFLEYNKIGLVNEKLPKVININFLGIKKCSTVLKTREIGAHIFCKNMMNLKFHPKCIDYIYLISSKQLKIEEILKYFNDLKYEYEYYKREDV</sequence>